<gene>
    <name evidence="2" type="ORF">CEXT_213191</name>
</gene>
<reference evidence="2 3" key="1">
    <citation type="submission" date="2021-06" db="EMBL/GenBank/DDBJ databases">
        <title>Caerostris extrusa draft genome.</title>
        <authorList>
            <person name="Kono N."/>
            <person name="Arakawa K."/>
        </authorList>
    </citation>
    <scope>NUCLEOTIDE SEQUENCE [LARGE SCALE GENOMIC DNA]</scope>
</reference>
<accession>A0AAV4PWR4</accession>
<organism evidence="2 3">
    <name type="scientific">Caerostris extrusa</name>
    <name type="common">Bark spider</name>
    <name type="synonym">Caerostris bankana</name>
    <dbReference type="NCBI Taxonomy" id="172846"/>
    <lineage>
        <taxon>Eukaryota</taxon>
        <taxon>Metazoa</taxon>
        <taxon>Ecdysozoa</taxon>
        <taxon>Arthropoda</taxon>
        <taxon>Chelicerata</taxon>
        <taxon>Arachnida</taxon>
        <taxon>Araneae</taxon>
        <taxon>Araneomorphae</taxon>
        <taxon>Entelegynae</taxon>
        <taxon>Araneoidea</taxon>
        <taxon>Araneidae</taxon>
        <taxon>Caerostris</taxon>
    </lineage>
</organism>
<comment type="caution">
    <text evidence="2">The sequence shown here is derived from an EMBL/GenBank/DDBJ whole genome shotgun (WGS) entry which is preliminary data.</text>
</comment>
<proteinExistence type="predicted"/>
<evidence type="ECO:0000256" key="1">
    <source>
        <dbReference type="SAM" id="MobiDB-lite"/>
    </source>
</evidence>
<dbReference type="Proteomes" id="UP001054945">
    <property type="component" value="Unassembled WGS sequence"/>
</dbReference>
<protein>
    <submittedName>
        <fullName evidence="2">Uncharacterized protein</fullName>
    </submittedName>
</protein>
<feature type="region of interest" description="Disordered" evidence="1">
    <location>
        <begin position="1"/>
        <end position="24"/>
    </location>
</feature>
<evidence type="ECO:0000313" key="2">
    <source>
        <dbReference type="EMBL" id="GIY01180.1"/>
    </source>
</evidence>
<dbReference type="EMBL" id="BPLR01005275">
    <property type="protein sequence ID" value="GIY01180.1"/>
    <property type="molecule type" value="Genomic_DNA"/>
</dbReference>
<name>A0AAV4PWR4_CAEEX</name>
<evidence type="ECO:0000313" key="3">
    <source>
        <dbReference type="Proteomes" id="UP001054945"/>
    </source>
</evidence>
<keyword evidence="3" id="KW-1185">Reference proteome</keyword>
<sequence>MQMRRRGNVLPSSKNLSREVDVSSDAKRLNDQTFPFSQCNPGGCKILIPASEEPYFNRTCSEKCFGITLNTTFKLQAIDGAVCQFRRAKLARYNSSAERIEFRSLSLSLSLSKRAGKSGNTMTQFGGASEEPYFNRTCSEKCFRNYFKHDIQTANDRRRGCQFRRAKLAQYIIARRRGIEFRASLSQRAGKSGNTMTQFGGEPGDRFVLQKWTNASAFHSNKSSPLITIISRVRLEFDDSYDITALKPGECVLALNVPSFGLILEDIPLHDPALFQTEFISSTLKPTGHLIVWHQKTHQPSLERFLEDGNIPSTPHLHICLSC</sequence>
<dbReference type="AlphaFoldDB" id="A0AAV4PWR4"/>